<comment type="caution">
    <text evidence="1">The sequence shown here is derived from an EMBL/GenBank/DDBJ whole genome shotgun (WGS) entry which is preliminary data.</text>
</comment>
<evidence type="ECO:0000313" key="2">
    <source>
        <dbReference type="Proteomes" id="UP000821837"/>
    </source>
</evidence>
<dbReference type="VEuPathDB" id="VectorBase:RSAN_026408"/>
<protein>
    <submittedName>
        <fullName evidence="1">Uncharacterized protein</fullName>
    </submittedName>
</protein>
<gene>
    <name evidence="1" type="ORF">HPB52_023512</name>
</gene>
<organism evidence="1 2">
    <name type="scientific">Rhipicephalus sanguineus</name>
    <name type="common">Brown dog tick</name>
    <name type="synonym">Ixodes sanguineus</name>
    <dbReference type="NCBI Taxonomy" id="34632"/>
    <lineage>
        <taxon>Eukaryota</taxon>
        <taxon>Metazoa</taxon>
        <taxon>Ecdysozoa</taxon>
        <taxon>Arthropoda</taxon>
        <taxon>Chelicerata</taxon>
        <taxon>Arachnida</taxon>
        <taxon>Acari</taxon>
        <taxon>Parasitiformes</taxon>
        <taxon>Ixodida</taxon>
        <taxon>Ixodoidea</taxon>
        <taxon>Ixodidae</taxon>
        <taxon>Rhipicephalinae</taxon>
        <taxon>Rhipicephalus</taxon>
        <taxon>Rhipicephalus</taxon>
    </lineage>
</organism>
<dbReference type="EMBL" id="JABSTV010001245">
    <property type="protein sequence ID" value="KAH7984683.1"/>
    <property type="molecule type" value="Genomic_DNA"/>
</dbReference>
<sequence length="82" mass="9715">MGLWAFRQERLARQVFEYLAATCKRTDWTNRIYRLKKYGFFTAPIQADTMRQCVKAVPDPVQEEEELWLQEMSGKSSMTLYG</sequence>
<accession>A0A9D4TC01</accession>
<reference evidence="1" key="1">
    <citation type="journal article" date="2020" name="Cell">
        <title>Large-Scale Comparative Analyses of Tick Genomes Elucidate Their Genetic Diversity and Vector Capacities.</title>
        <authorList>
            <consortium name="Tick Genome and Microbiome Consortium (TIGMIC)"/>
            <person name="Jia N."/>
            <person name="Wang J."/>
            <person name="Shi W."/>
            <person name="Du L."/>
            <person name="Sun Y."/>
            <person name="Zhan W."/>
            <person name="Jiang J.F."/>
            <person name="Wang Q."/>
            <person name="Zhang B."/>
            <person name="Ji P."/>
            <person name="Bell-Sakyi L."/>
            <person name="Cui X.M."/>
            <person name="Yuan T.T."/>
            <person name="Jiang B.G."/>
            <person name="Yang W.F."/>
            <person name="Lam T.T."/>
            <person name="Chang Q.C."/>
            <person name="Ding S.J."/>
            <person name="Wang X.J."/>
            <person name="Zhu J.G."/>
            <person name="Ruan X.D."/>
            <person name="Zhao L."/>
            <person name="Wei J.T."/>
            <person name="Ye R.Z."/>
            <person name="Que T.C."/>
            <person name="Du C.H."/>
            <person name="Zhou Y.H."/>
            <person name="Cheng J.X."/>
            <person name="Dai P.F."/>
            <person name="Guo W.B."/>
            <person name="Han X.H."/>
            <person name="Huang E.J."/>
            <person name="Li L.F."/>
            <person name="Wei W."/>
            <person name="Gao Y.C."/>
            <person name="Liu J.Z."/>
            <person name="Shao H.Z."/>
            <person name="Wang X."/>
            <person name="Wang C.C."/>
            <person name="Yang T.C."/>
            <person name="Huo Q.B."/>
            <person name="Li W."/>
            <person name="Chen H.Y."/>
            <person name="Chen S.E."/>
            <person name="Zhou L.G."/>
            <person name="Ni X.B."/>
            <person name="Tian J.H."/>
            <person name="Sheng Y."/>
            <person name="Liu T."/>
            <person name="Pan Y.S."/>
            <person name="Xia L.Y."/>
            <person name="Li J."/>
            <person name="Zhao F."/>
            <person name="Cao W.C."/>
        </authorList>
    </citation>
    <scope>NUCLEOTIDE SEQUENCE</scope>
    <source>
        <strain evidence="1">Rsan-2018</strain>
    </source>
</reference>
<dbReference type="Proteomes" id="UP000821837">
    <property type="component" value="Chromosome 1"/>
</dbReference>
<dbReference type="AlphaFoldDB" id="A0A9D4TC01"/>
<proteinExistence type="predicted"/>
<reference evidence="1" key="2">
    <citation type="submission" date="2021-09" db="EMBL/GenBank/DDBJ databases">
        <authorList>
            <person name="Jia N."/>
            <person name="Wang J."/>
            <person name="Shi W."/>
            <person name="Du L."/>
            <person name="Sun Y."/>
            <person name="Zhan W."/>
            <person name="Jiang J."/>
            <person name="Wang Q."/>
            <person name="Zhang B."/>
            <person name="Ji P."/>
            <person name="Sakyi L.B."/>
            <person name="Cui X."/>
            <person name="Yuan T."/>
            <person name="Jiang B."/>
            <person name="Yang W."/>
            <person name="Lam T.T.-Y."/>
            <person name="Chang Q."/>
            <person name="Ding S."/>
            <person name="Wang X."/>
            <person name="Zhu J."/>
            <person name="Ruan X."/>
            <person name="Zhao L."/>
            <person name="Wei J."/>
            <person name="Que T."/>
            <person name="Du C."/>
            <person name="Cheng J."/>
            <person name="Dai P."/>
            <person name="Han X."/>
            <person name="Huang E."/>
            <person name="Gao Y."/>
            <person name="Liu J."/>
            <person name="Shao H."/>
            <person name="Ye R."/>
            <person name="Li L."/>
            <person name="Wei W."/>
            <person name="Wang X."/>
            <person name="Wang C."/>
            <person name="Huo Q."/>
            <person name="Li W."/>
            <person name="Guo W."/>
            <person name="Chen H."/>
            <person name="Chen S."/>
            <person name="Zhou L."/>
            <person name="Zhou L."/>
            <person name="Ni X."/>
            <person name="Tian J."/>
            <person name="Zhou Y."/>
            <person name="Sheng Y."/>
            <person name="Liu T."/>
            <person name="Pan Y."/>
            <person name="Xia L."/>
            <person name="Li J."/>
            <person name="Zhao F."/>
            <person name="Cao W."/>
        </authorList>
    </citation>
    <scope>NUCLEOTIDE SEQUENCE</scope>
    <source>
        <strain evidence="1">Rsan-2018</strain>
        <tissue evidence="1">Larvae</tissue>
    </source>
</reference>
<name>A0A9D4TC01_RHISA</name>
<keyword evidence="2" id="KW-1185">Reference proteome</keyword>
<evidence type="ECO:0000313" key="1">
    <source>
        <dbReference type="EMBL" id="KAH7984683.1"/>
    </source>
</evidence>